<comment type="caution">
    <text evidence="1">The sequence shown here is derived from an EMBL/GenBank/DDBJ whole genome shotgun (WGS) entry which is preliminary data.</text>
</comment>
<protein>
    <recommendedName>
        <fullName evidence="4">RING-type domain-containing protein</fullName>
    </recommendedName>
</protein>
<feature type="non-terminal residue" evidence="1">
    <location>
        <position position="211"/>
    </location>
</feature>
<dbReference type="EMBL" id="BTSX01000002">
    <property type="protein sequence ID" value="GMS86126.1"/>
    <property type="molecule type" value="Genomic_DNA"/>
</dbReference>
<accession>A0AAV5SVN6</accession>
<organism evidence="1 3">
    <name type="scientific">Pristionchus entomophagus</name>
    <dbReference type="NCBI Taxonomy" id="358040"/>
    <lineage>
        <taxon>Eukaryota</taxon>
        <taxon>Metazoa</taxon>
        <taxon>Ecdysozoa</taxon>
        <taxon>Nematoda</taxon>
        <taxon>Chromadorea</taxon>
        <taxon>Rhabditida</taxon>
        <taxon>Rhabditina</taxon>
        <taxon>Diplogasteromorpha</taxon>
        <taxon>Diplogasteroidea</taxon>
        <taxon>Neodiplogasteridae</taxon>
        <taxon>Pristionchus</taxon>
    </lineage>
</organism>
<evidence type="ECO:0000313" key="1">
    <source>
        <dbReference type="EMBL" id="GMS86123.1"/>
    </source>
</evidence>
<dbReference type="Proteomes" id="UP001432027">
    <property type="component" value="Unassembled WGS sequence"/>
</dbReference>
<feature type="non-terminal residue" evidence="1">
    <location>
        <position position="1"/>
    </location>
</feature>
<sequence>QRILTVVCGDKFHHTCLVNWCELEIGEPSKSVICCPNCDTPLEDEVYEEYGELFFPGTNTVTNATDEYGQKIPLIVGFGITGHPSREMIAFSPNNPNLLSRLDKVFFDTCTWLKQITQQLAYAREFKNEEYLQDIVAERTKLMERLRMTIKLHEDYADLKKRIELATKPTVEDDVASTTAAAAAVPFEMTAAALNTEDPICTICYDSVHTK</sequence>
<dbReference type="EMBL" id="BTSX01000002">
    <property type="protein sequence ID" value="GMS86123.1"/>
    <property type="molecule type" value="Genomic_DNA"/>
</dbReference>
<proteinExistence type="predicted"/>
<evidence type="ECO:0000313" key="2">
    <source>
        <dbReference type="EMBL" id="GMS86126.1"/>
    </source>
</evidence>
<reference evidence="1" key="1">
    <citation type="submission" date="2023-10" db="EMBL/GenBank/DDBJ databases">
        <title>Genome assembly of Pristionchus species.</title>
        <authorList>
            <person name="Yoshida K."/>
            <person name="Sommer R.J."/>
        </authorList>
    </citation>
    <scope>NUCLEOTIDE SEQUENCE</scope>
    <source>
        <strain evidence="1">RS0144</strain>
    </source>
</reference>
<name>A0AAV5SVN6_9BILA</name>
<dbReference type="AlphaFoldDB" id="A0AAV5SVN6"/>
<gene>
    <name evidence="1" type="ORF">PENTCL1PPCAC_8298</name>
    <name evidence="2" type="ORF">PENTCL1PPCAC_8301</name>
</gene>
<evidence type="ECO:0008006" key="4">
    <source>
        <dbReference type="Google" id="ProtNLM"/>
    </source>
</evidence>
<evidence type="ECO:0000313" key="3">
    <source>
        <dbReference type="Proteomes" id="UP001432027"/>
    </source>
</evidence>
<dbReference type="SUPFAM" id="SSF57850">
    <property type="entry name" value="RING/U-box"/>
    <property type="match status" value="1"/>
</dbReference>
<keyword evidence="3" id="KW-1185">Reference proteome</keyword>